<feature type="domain" description="Protein kinase" evidence="20">
    <location>
        <begin position="425"/>
        <end position="682"/>
    </location>
</feature>
<dbReference type="PROSITE" id="PS00107">
    <property type="entry name" value="PROTEIN_KINASE_ATP"/>
    <property type="match status" value="1"/>
</dbReference>
<keyword evidence="12" id="KW-0418">Kinase</keyword>
<dbReference type="FunFam" id="2.60.120.10:FF:000068">
    <property type="entry name" value="cGMP-dependent protein kinase"/>
    <property type="match status" value="1"/>
</dbReference>
<dbReference type="PROSITE" id="PS50011">
    <property type="entry name" value="PROTEIN_KINASE_DOM"/>
    <property type="match status" value="1"/>
</dbReference>
<feature type="binding site" evidence="19">
    <location>
        <position position="454"/>
    </location>
    <ligand>
        <name>ATP</name>
        <dbReference type="ChEBI" id="CHEBI:30616"/>
    </ligand>
</feature>
<keyword evidence="15" id="KW-0472">Membrane</keyword>
<dbReference type="PANTHER" id="PTHR24353">
    <property type="entry name" value="CYCLIC NUCLEOTIDE-DEPENDENT PROTEIN KINASE"/>
    <property type="match status" value="1"/>
</dbReference>
<evidence type="ECO:0000256" key="3">
    <source>
        <dbReference type="ARBA" id="ARBA00006352"/>
    </source>
</evidence>
<evidence type="ECO:0000313" key="24">
    <source>
        <dbReference type="Proteomes" id="UP000688137"/>
    </source>
</evidence>
<feature type="domain" description="Cyclic nucleotide-binding" evidence="21">
    <location>
        <begin position="309"/>
        <end position="346"/>
    </location>
</feature>
<dbReference type="FunFam" id="1.10.510.10:FF:000571">
    <property type="entry name" value="Maternal embryonic leucine zipper kinase"/>
    <property type="match status" value="1"/>
</dbReference>
<dbReference type="GO" id="GO:0004692">
    <property type="term" value="F:cGMP-dependent protein kinase activity"/>
    <property type="evidence" value="ECO:0007669"/>
    <property type="project" value="UniProtKB-EC"/>
</dbReference>
<keyword evidence="6" id="KW-0963">Cytoplasm</keyword>
<dbReference type="OMA" id="AQHIYET"/>
<comment type="caution">
    <text evidence="23">The sequence shown here is derived from an EMBL/GenBank/DDBJ whole genome shotgun (WGS) entry which is preliminary data.</text>
</comment>
<feature type="domain" description="AGC-kinase C-terminal" evidence="22">
    <location>
        <begin position="683"/>
        <end position="747"/>
    </location>
</feature>
<dbReference type="Pfam" id="PF00069">
    <property type="entry name" value="Pkinase"/>
    <property type="match status" value="1"/>
</dbReference>
<evidence type="ECO:0000256" key="8">
    <source>
        <dbReference type="ARBA" id="ARBA00022535"/>
    </source>
</evidence>
<dbReference type="GO" id="GO:0046872">
    <property type="term" value="F:metal ion binding"/>
    <property type="evidence" value="ECO:0007669"/>
    <property type="project" value="UniProtKB-KW"/>
</dbReference>
<organism evidence="23 24">
    <name type="scientific">Paramecium primaurelia</name>
    <dbReference type="NCBI Taxonomy" id="5886"/>
    <lineage>
        <taxon>Eukaryota</taxon>
        <taxon>Sar</taxon>
        <taxon>Alveolata</taxon>
        <taxon>Ciliophora</taxon>
        <taxon>Intramacronucleata</taxon>
        <taxon>Oligohymenophorea</taxon>
        <taxon>Peniculida</taxon>
        <taxon>Parameciidae</taxon>
        <taxon>Paramecium</taxon>
    </lineage>
</organism>
<dbReference type="PANTHER" id="PTHR24353:SF37">
    <property type="entry name" value="CAMP-DEPENDENT PROTEIN KINASE CATALYTIC SUBUNIT PRKX"/>
    <property type="match status" value="1"/>
</dbReference>
<dbReference type="InterPro" id="IPR018488">
    <property type="entry name" value="cNMP-bd_CS"/>
</dbReference>
<evidence type="ECO:0000256" key="11">
    <source>
        <dbReference type="ARBA" id="ARBA00022741"/>
    </source>
</evidence>
<keyword evidence="24" id="KW-1185">Reference proteome</keyword>
<dbReference type="InterPro" id="IPR017441">
    <property type="entry name" value="Protein_kinase_ATP_BS"/>
</dbReference>
<accession>A0A8S1ML38</accession>
<comment type="catalytic activity">
    <reaction evidence="18">
        <text>L-seryl-[protein] + ATP = O-phospho-L-seryl-[protein] + ADP + H(+)</text>
        <dbReference type="Rhea" id="RHEA:17989"/>
        <dbReference type="Rhea" id="RHEA-COMP:9863"/>
        <dbReference type="Rhea" id="RHEA-COMP:11604"/>
        <dbReference type="ChEBI" id="CHEBI:15378"/>
        <dbReference type="ChEBI" id="CHEBI:29999"/>
        <dbReference type="ChEBI" id="CHEBI:30616"/>
        <dbReference type="ChEBI" id="CHEBI:83421"/>
        <dbReference type="ChEBI" id="CHEBI:456216"/>
        <dbReference type="EC" id="2.7.11.12"/>
    </reaction>
</comment>
<dbReference type="InterPro" id="IPR000595">
    <property type="entry name" value="cNMP-bd_dom"/>
</dbReference>
<evidence type="ECO:0000256" key="19">
    <source>
        <dbReference type="PROSITE-ProRule" id="PRU10141"/>
    </source>
</evidence>
<evidence type="ECO:0000256" key="17">
    <source>
        <dbReference type="ARBA" id="ARBA00047298"/>
    </source>
</evidence>
<evidence type="ECO:0000259" key="21">
    <source>
        <dbReference type="PROSITE" id="PS50042"/>
    </source>
</evidence>
<feature type="domain" description="Cyclic nucleotide-binding" evidence="21">
    <location>
        <begin position="182"/>
        <end position="283"/>
    </location>
</feature>
<evidence type="ECO:0000259" key="20">
    <source>
        <dbReference type="PROSITE" id="PS50011"/>
    </source>
</evidence>
<comment type="catalytic activity">
    <reaction evidence="17">
        <text>L-threonyl-[protein] + ATP = O-phospho-L-threonyl-[protein] + ADP + H(+)</text>
        <dbReference type="Rhea" id="RHEA:46608"/>
        <dbReference type="Rhea" id="RHEA-COMP:11060"/>
        <dbReference type="Rhea" id="RHEA-COMP:11605"/>
        <dbReference type="ChEBI" id="CHEBI:15378"/>
        <dbReference type="ChEBI" id="CHEBI:30013"/>
        <dbReference type="ChEBI" id="CHEBI:30616"/>
        <dbReference type="ChEBI" id="CHEBI:61977"/>
        <dbReference type="ChEBI" id="CHEBI:456216"/>
        <dbReference type="EC" id="2.7.11.12"/>
    </reaction>
</comment>
<evidence type="ECO:0000256" key="12">
    <source>
        <dbReference type="ARBA" id="ARBA00022777"/>
    </source>
</evidence>
<dbReference type="EC" id="2.7.11.12" evidence="5"/>
<dbReference type="PROSITE" id="PS00888">
    <property type="entry name" value="CNMP_BINDING_1"/>
    <property type="match status" value="2"/>
</dbReference>
<evidence type="ECO:0000259" key="22">
    <source>
        <dbReference type="PROSITE" id="PS51285"/>
    </source>
</evidence>
<comment type="similarity">
    <text evidence="3">Belongs to the protein kinase superfamily. AGC Ser/Thr protein kinase family. cGMP subfamily.</text>
</comment>
<keyword evidence="10" id="KW-0479">Metal-binding</keyword>
<keyword evidence="7" id="KW-0723">Serine/threonine-protein kinase</keyword>
<dbReference type="AlphaFoldDB" id="A0A8S1ML38"/>
<dbReference type="PROSITE" id="PS50042">
    <property type="entry name" value="CNMP_BINDING_3"/>
    <property type="match status" value="3"/>
</dbReference>
<dbReference type="FunFam" id="2.60.120.10:FF:000089">
    <property type="entry name" value="cGMP-dependent protein kinase 5-1"/>
    <property type="match status" value="1"/>
</dbReference>
<keyword evidence="13 19" id="KW-0067">ATP-binding</keyword>
<evidence type="ECO:0000256" key="1">
    <source>
        <dbReference type="ARBA" id="ARBA00001946"/>
    </source>
</evidence>
<protein>
    <recommendedName>
        <fullName evidence="16">cGMP-dependent protein kinase</fullName>
        <ecNumber evidence="5">2.7.11.12</ecNumber>
    </recommendedName>
</protein>
<dbReference type="PROSITE" id="PS51285">
    <property type="entry name" value="AGC_KINASE_CTER"/>
    <property type="match status" value="1"/>
</dbReference>
<dbReference type="InterPro" id="IPR008271">
    <property type="entry name" value="Ser/Thr_kinase_AS"/>
</dbReference>
<dbReference type="InterPro" id="IPR000961">
    <property type="entry name" value="AGC-kinase_C"/>
</dbReference>
<keyword evidence="9" id="KW-0808">Transferase</keyword>
<evidence type="ECO:0000313" key="23">
    <source>
        <dbReference type="EMBL" id="CAD8077546.1"/>
    </source>
</evidence>
<evidence type="ECO:0000256" key="13">
    <source>
        <dbReference type="ARBA" id="ARBA00022840"/>
    </source>
</evidence>
<keyword evidence="14" id="KW-0142">cGMP-binding</keyword>
<comment type="subcellular location">
    <subcellularLocation>
        <location evidence="2">Endomembrane system</location>
    </subcellularLocation>
</comment>
<evidence type="ECO:0000256" key="6">
    <source>
        <dbReference type="ARBA" id="ARBA00022490"/>
    </source>
</evidence>
<dbReference type="CDD" id="cd00038">
    <property type="entry name" value="CAP_ED"/>
    <property type="match status" value="2"/>
</dbReference>
<sequence>MDPKQRKKSQEEIVQIPQRKTQRVAGIQQSSGAQHIYETYIQCQKQQQRSDIVFIVMCLKLHFVFSFLNDAQLNHLASQMFYCKLLKGQSIIKQGDGANAFFILEKGKIQVLINGLAKKQLISGNGLGELALLYDAPRSATCTALEDCYLWGIDRATFRRTVEQIMKSEYERNRKYLENATFFNHLTKEQKDAIGGVLISQKFQINQIIVNKGDQADSLFIIAEGKVGVYTDDGLLIRMLSKGEYFGENALLQDNCVRGLTVKAIEESRLLALGRETLTKILGDGVQMIIYKNQCKWILQQSKINLIIQIDKFLDLLTIRKLKKGDIIINKGQQHGELIILIDGKVSDSNQNMICEKGKILLDKTVESNGNHDQDYFMLEDGIIAAIDYNIVKKQFGEQQQILEVYTQETNNKVNKVKDYQLEDLNYLKTLGCGQFGMVYLCQFKNESSLFALKIMTRANIKQFGIAKHVANERRVQSILDHPFIMHFFRSFKDENNIYLLNEYIPGIELFDAIREIGLLNKNDSQFYISQMILQTEYLHTVHQVMYRDYKPENLIVDDTGYLKLIDFGTAKLNQPGQKTFTIIGTPHYMAPEVISGKGYNQMVDLWSVGVMLYEFVCGGLPFGEDAEDPFEIYKEITKKPLSYPSYMSDKSAKVFIEQLLNRIPELRLGGSYQTLKQHIWFKDFQWDVLITKKLKPVYKPAQNKIITNGQAQTMKRLPLFEQMLKDAQYFKKSQPNPKDSEWDYEF</sequence>
<evidence type="ECO:0000256" key="15">
    <source>
        <dbReference type="ARBA" id="ARBA00023136"/>
    </source>
</evidence>
<evidence type="ECO:0000256" key="9">
    <source>
        <dbReference type="ARBA" id="ARBA00022679"/>
    </source>
</evidence>
<feature type="domain" description="Cyclic nucleotide-binding" evidence="21">
    <location>
        <begin position="64"/>
        <end position="179"/>
    </location>
</feature>
<evidence type="ECO:0000256" key="7">
    <source>
        <dbReference type="ARBA" id="ARBA00022527"/>
    </source>
</evidence>
<dbReference type="GO" id="GO:0012505">
    <property type="term" value="C:endomembrane system"/>
    <property type="evidence" value="ECO:0007669"/>
    <property type="project" value="UniProtKB-SubCell"/>
</dbReference>
<dbReference type="Proteomes" id="UP000688137">
    <property type="component" value="Unassembled WGS sequence"/>
</dbReference>
<keyword evidence="11 19" id="KW-0547">Nucleotide-binding</keyword>
<evidence type="ECO:0000256" key="2">
    <source>
        <dbReference type="ARBA" id="ARBA00004308"/>
    </source>
</evidence>
<keyword evidence="8" id="KW-0140">cGMP</keyword>
<gene>
    <name evidence="23" type="ORF">PPRIM_AZ9-3.1.T0580167</name>
</gene>
<evidence type="ECO:0000256" key="16">
    <source>
        <dbReference type="ARBA" id="ARBA00024113"/>
    </source>
</evidence>
<dbReference type="GO" id="GO:0030553">
    <property type="term" value="F:cGMP binding"/>
    <property type="evidence" value="ECO:0007669"/>
    <property type="project" value="UniProtKB-KW"/>
</dbReference>
<evidence type="ECO:0000256" key="14">
    <source>
        <dbReference type="ARBA" id="ARBA00022992"/>
    </source>
</evidence>
<dbReference type="EMBL" id="CAJJDM010000059">
    <property type="protein sequence ID" value="CAD8077546.1"/>
    <property type="molecule type" value="Genomic_DNA"/>
</dbReference>
<dbReference type="GO" id="GO:0005524">
    <property type="term" value="F:ATP binding"/>
    <property type="evidence" value="ECO:0007669"/>
    <property type="project" value="UniProtKB-UniRule"/>
</dbReference>
<proteinExistence type="inferred from homology"/>
<evidence type="ECO:0000256" key="18">
    <source>
        <dbReference type="ARBA" id="ARBA00047462"/>
    </source>
</evidence>
<name>A0A8S1ML38_PARPR</name>
<comment type="cofactor">
    <cofactor evidence="1">
        <name>Mg(2+)</name>
        <dbReference type="ChEBI" id="CHEBI:18420"/>
    </cofactor>
</comment>
<comment type="subunit">
    <text evidence="4">Monomer.</text>
</comment>
<evidence type="ECO:0000256" key="5">
    <source>
        <dbReference type="ARBA" id="ARBA00012428"/>
    </source>
</evidence>
<evidence type="ECO:0000256" key="4">
    <source>
        <dbReference type="ARBA" id="ARBA00011245"/>
    </source>
</evidence>
<dbReference type="SMART" id="SM00100">
    <property type="entry name" value="cNMP"/>
    <property type="match status" value="2"/>
</dbReference>
<dbReference type="GO" id="GO:0005952">
    <property type="term" value="C:cAMP-dependent protein kinase complex"/>
    <property type="evidence" value="ECO:0007669"/>
    <property type="project" value="TreeGrafter"/>
</dbReference>
<evidence type="ECO:0000256" key="10">
    <source>
        <dbReference type="ARBA" id="ARBA00022723"/>
    </source>
</evidence>
<reference evidence="23" key="1">
    <citation type="submission" date="2021-01" db="EMBL/GenBank/DDBJ databases">
        <authorList>
            <consortium name="Genoscope - CEA"/>
            <person name="William W."/>
        </authorList>
    </citation>
    <scope>NUCLEOTIDE SEQUENCE</scope>
</reference>
<dbReference type="PROSITE" id="PS00108">
    <property type="entry name" value="PROTEIN_KINASE_ST"/>
    <property type="match status" value="1"/>
</dbReference>
<dbReference type="Pfam" id="PF00027">
    <property type="entry name" value="cNMP_binding"/>
    <property type="match status" value="2"/>
</dbReference>
<dbReference type="InterPro" id="IPR000719">
    <property type="entry name" value="Prot_kinase_dom"/>
</dbReference>
<dbReference type="GO" id="GO:0004691">
    <property type="term" value="F:cAMP-dependent protein kinase activity"/>
    <property type="evidence" value="ECO:0007669"/>
    <property type="project" value="TreeGrafter"/>
</dbReference>
<dbReference type="FunFam" id="3.30.200.20:FF:000042">
    <property type="entry name" value="Aurora kinase A"/>
    <property type="match status" value="1"/>
</dbReference>